<evidence type="ECO:0000256" key="7">
    <source>
        <dbReference type="RuleBase" id="RU003346"/>
    </source>
</evidence>
<dbReference type="Pfam" id="PF00083">
    <property type="entry name" value="Sugar_tr"/>
    <property type="match status" value="1"/>
</dbReference>
<evidence type="ECO:0000259" key="10">
    <source>
        <dbReference type="PROSITE" id="PS50850"/>
    </source>
</evidence>
<dbReference type="InterPro" id="IPR005828">
    <property type="entry name" value="MFS_sugar_transport-like"/>
</dbReference>
<dbReference type="RefSeq" id="XP_024328677.1">
    <property type="nucleotide sequence ID" value="XM_024463995.1"/>
</dbReference>
<dbReference type="CDD" id="cd17356">
    <property type="entry name" value="MFS_HXT"/>
    <property type="match status" value="1"/>
</dbReference>
<feature type="region of interest" description="Disordered" evidence="8">
    <location>
        <begin position="528"/>
        <end position="559"/>
    </location>
</feature>
<keyword evidence="5 9" id="KW-1133">Transmembrane helix</keyword>
<feature type="transmembrane region" description="Helical" evidence="9">
    <location>
        <begin position="445"/>
        <end position="465"/>
    </location>
</feature>
<feature type="transmembrane region" description="Helical" evidence="9">
    <location>
        <begin position="98"/>
        <end position="116"/>
    </location>
</feature>
<dbReference type="Proteomes" id="UP000077154">
    <property type="component" value="Unassembled WGS sequence"/>
</dbReference>
<evidence type="ECO:0000256" key="4">
    <source>
        <dbReference type="ARBA" id="ARBA00022692"/>
    </source>
</evidence>
<feature type="transmembrane region" description="Helical" evidence="9">
    <location>
        <begin position="418"/>
        <end position="439"/>
    </location>
</feature>
<feature type="transmembrane region" description="Helical" evidence="9">
    <location>
        <begin position="374"/>
        <end position="397"/>
    </location>
</feature>
<name>A0A177AMZ0_9PEZI</name>
<feature type="transmembrane region" description="Helical" evidence="9">
    <location>
        <begin position="340"/>
        <end position="362"/>
    </location>
</feature>
<dbReference type="AlphaFoldDB" id="A0A177AMZ0"/>
<feature type="transmembrane region" description="Helical" evidence="9">
    <location>
        <begin position="156"/>
        <end position="178"/>
    </location>
</feature>
<dbReference type="InterPro" id="IPR036259">
    <property type="entry name" value="MFS_trans_sf"/>
</dbReference>
<comment type="similarity">
    <text evidence="2 7">Belongs to the major facilitator superfamily. Sugar transporter (TC 2.A.1.1) family.</text>
</comment>
<feature type="transmembrane region" description="Helical" evidence="9">
    <location>
        <begin position="278"/>
        <end position="300"/>
    </location>
</feature>
<dbReference type="PANTHER" id="PTHR48022:SF40">
    <property type="entry name" value="MAJOR FACILITATOR SUPERFAMILY (MFS) PROFILE DOMAIN-CONTAINING PROTEIN"/>
    <property type="match status" value="1"/>
</dbReference>
<dbReference type="EMBL" id="KV441386">
    <property type="protein sequence ID" value="OAF63408.1"/>
    <property type="molecule type" value="Genomic_DNA"/>
</dbReference>
<feature type="transmembrane region" description="Helical" evidence="9">
    <location>
        <begin position="190"/>
        <end position="209"/>
    </location>
</feature>
<proteinExistence type="inferred from homology"/>
<gene>
    <name evidence="11" type="ORF">VC83_00300</name>
</gene>
<comment type="subcellular location">
    <subcellularLocation>
        <location evidence="1">Membrane</location>
        <topology evidence="1">Multi-pass membrane protein</topology>
    </subcellularLocation>
</comment>
<feature type="domain" description="Major facilitator superfamily (MFS) profile" evidence="10">
    <location>
        <begin position="19"/>
        <end position="468"/>
    </location>
</feature>
<keyword evidence="3 7" id="KW-0813">Transport</keyword>
<keyword evidence="4 9" id="KW-0812">Transmembrane</keyword>
<evidence type="ECO:0000313" key="11">
    <source>
        <dbReference type="EMBL" id="OAF63408.1"/>
    </source>
</evidence>
<dbReference type="VEuPathDB" id="FungiDB:GMDG_06655"/>
<dbReference type="eggNOG" id="KOG0254">
    <property type="taxonomic scope" value="Eukaryota"/>
</dbReference>
<accession>A0A177AMZ0</accession>
<dbReference type="Gene3D" id="1.20.1250.20">
    <property type="entry name" value="MFS general substrate transporter like domains"/>
    <property type="match status" value="1"/>
</dbReference>
<evidence type="ECO:0000256" key="6">
    <source>
        <dbReference type="ARBA" id="ARBA00023136"/>
    </source>
</evidence>
<reference evidence="11" key="1">
    <citation type="submission" date="2016-03" db="EMBL/GenBank/DDBJ databases">
        <title>Updated assembly of Pseudogymnoascus destructans, the fungus causing white-nose syndrome of bats.</title>
        <authorList>
            <person name="Palmer J.M."/>
            <person name="Drees K.P."/>
            <person name="Foster J.T."/>
            <person name="Lindner D.L."/>
        </authorList>
    </citation>
    <scope>NUCLEOTIDE SEQUENCE [LARGE SCALE GENOMIC DNA]</scope>
    <source>
        <strain evidence="11">20631-21</strain>
    </source>
</reference>
<dbReference type="SUPFAM" id="SSF103473">
    <property type="entry name" value="MFS general substrate transporter"/>
    <property type="match status" value="1"/>
</dbReference>
<sequence>MFWKKPDNVAGTTAPAILIGLFVTFGGLLYGYDTGIISGIIATPWWLNQFATQVDPKNPSRRALTPAQTAEVVSILSAGTFVGALGAAPLADQLGRRRALMIAVGVFAIGVTLQVASMALPLYVAGRFVAGVGVGMISVIVPLYQSEMAPKWVRGVLVCTYQLAITVGLLIAAIVEYFSNRIDTAASFQIPVALQYVWAAILVLGMIVLPETPRYFIKRGLHAEAAASLSRIRRLDITHPALVDEIAEIEANHAYEVSLGPSTYRHVFFGTPHLGRRLLTGCGLFMLQQLSGCNFIFYFGNSFFDQVIGSGFLFQVIANSVNVIGTLPGIVFVESLGRRRLLMVGAISMAVCQLIVASVGSVHSLSSDTSNKLYAAFICVYLFCFASTWGPVCWVVTAEIFPLKVRAKSMSISTSSNWLLNFIIAYTTPYLLGSGSGALDLGPQIFYVWGICCIFAFFFVWIMVYETSKLTLEQIDEMYERVGYAWQSQSFEPTWSFQNIRQGQANPTAVNATAIDIASGEELRQRTNATGASSNGTGHNITRTSGEVIESSPSTTLSATHVTDEDKIVASLGNVDFSL</sequence>
<dbReference type="GeneID" id="36283399"/>
<dbReference type="PRINTS" id="PR00171">
    <property type="entry name" value="SUGRTRNSPORT"/>
</dbReference>
<evidence type="ECO:0000256" key="2">
    <source>
        <dbReference type="ARBA" id="ARBA00010992"/>
    </source>
</evidence>
<dbReference type="PROSITE" id="PS00217">
    <property type="entry name" value="SUGAR_TRANSPORT_2"/>
    <property type="match status" value="1"/>
</dbReference>
<feature type="transmembrane region" description="Helical" evidence="9">
    <location>
        <begin position="12"/>
        <end position="32"/>
    </location>
</feature>
<dbReference type="PANTHER" id="PTHR48022">
    <property type="entry name" value="PLASTIDIC GLUCOSE TRANSPORTER 4"/>
    <property type="match status" value="1"/>
</dbReference>
<evidence type="ECO:0000256" key="3">
    <source>
        <dbReference type="ARBA" id="ARBA00022448"/>
    </source>
</evidence>
<dbReference type="PROSITE" id="PS00216">
    <property type="entry name" value="SUGAR_TRANSPORT_1"/>
    <property type="match status" value="2"/>
</dbReference>
<evidence type="ECO:0000256" key="1">
    <source>
        <dbReference type="ARBA" id="ARBA00004141"/>
    </source>
</evidence>
<feature type="transmembrane region" description="Helical" evidence="9">
    <location>
        <begin position="122"/>
        <end position="144"/>
    </location>
</feature>
<dbReference type="InterPro" id="IPR020846">
    <property type="entry name" value="MFS_dom"/>
</dbReference>
<evidence type="ECO:0000256" key="5">
    <source>
        <dbReference type="ARBA" id="ARBA00022989"/>
    </source>
</evidence>
<feature type="transmembrane region" description="Helical" evidence="9">
    <location>
        <begin position="312"/>
        <end position="333"/>
    </location>
</feature>
<dbReference type="GO" id="GO:0016020">
    <property type="term" value="C:membrane"/>
    <property type="evidence" value="ECO:0007669"/>
    <property type="project" value="UniProtKB-SubCell"/>
</dbReference>
<evidence type="ECO:0000256" key="8">
    <source>
        <dbReference type="SAM" id="MobiDB-lite"/>
    </source>
</evidence>
<dbReference type="InterPro" id="IPR003663">
    <property type="entry name" value="Sugar/inositol_transpt"/>
</dbReference>
<dbReference type="NCBIfam" id="TIGR00879">
    <property type="entry name" value="SP"/>
    <property type="match status" value="1"/>
</dbReference>
<evidence type="ECO:0000256" key="9">
    <source>
        <dbReference type="SAM" id="Phobius"/>
    </source>
</evidence>
<organism evidence="11">
    <name type="scientific">Pseudogymnoascus destructans</name>
    <dbReference type="NCBI Taxonomy" id="655981"/>
    <lineage>
        <taxon>Eukaryota</taxon>
        <taxon>Fungi</taxon>
        <taxon>Dikarya</taxon>
        <taxon>Ascomycota</taxon>
        <taxon>Pezizomycotina</taxon>
        <taxon>Leotiomycetes</taxon>
        <taxon>Thelebolales</taxon>
        <taxon>Thelebolaceae</taxon>
        <taxon>Pseudogymnoascus</taxon>
    </lineage>
</organism>
<dbReference type="InterPro" id="IPR050360">
    <property type="entry name" value="MFS_Sugar_Transporters"/>
</dbReference>
<protein>
    <recommendedName>
        <fullName evidence="10">Major facilitator superfamily (MFS) profile domain-containing protein</fullName>
    </recommendedName>
</protein>
<dbReference type="InterPro" id="IPR005829">
    <property type="entry name" value="Sugar_transporter_CS"/>
</dbReference>
<keyword evidence="6 9" id="KW-0472">Membrane</keyword>
<dbReference type="OrthoDB" id="6612291at2759"/>
<dbReference type="PROSITE" id="PS50850">
    <property type="entry name" value="MFS"/>
    <property type="match status" value="1"/>
</dbReference>
<dbReference type="GO" id="GO:0005351">
    <property type="term" value="F:carbohydrate:proton symporter activity"/>
    <property type="evidence" value="ECO:0007669"/>
    <property type="project" value="TreeGrafter"/>
</dbReference>